<evidence type="ECO:0000313" key="2">
    <source>
        <dbReference type="Proteomes" id="UP000240830"/>
    </source>
</evidence>
<gene>
    <name evidence="1" type="ORF">PSACC_00609</name>
</gene>
<organism evidence="1 2">
    <name type="scientific">Paramicrosporidium saccamoebae</name>
    <dbReference type="NCBI Taxonomy" id="1246581"/>
    <lineage>
        <taxon>Eukaryota</taxon>
        <taxon>Fungi</taxon>
        <taxon>Fungi incertae sedis</taxon>
        <taxon>Cryptomycota</taxon>
        <taxon>Cryptomycota incertae sedis</taxon>
        <taxon>Paramicrosporidium</taxon>
    </lineage>
</organism>
<dbReference type="EMBL" id="MTSL01000051">
    <property type="protein sequence ID" value="PJF19577.1"/>
    <property type="molecule type" value="Genomic_DNA"/>
</dbReference>
<proteinExistence type="predicted"/>
<sequence>MAPLEGFEDDCEELAVHYSVDVAIPETFVKWLRVLGGRGEEVLEILGLDGEESDGHETLWPLNDCKASLVAAGKTETPSKKVRQSDD</sequence>
<dbReference type="Proteomes" id="UP000240830">
    <property type="component" value="Unassembled WGS sequence"/>
</dbReference>
<protein>
    <submittedName>
        <fullName evidence="1">Uncharacterized protein</fullName>
    </submittedName>
</protein>
<dbReference type="AlphaFoldDB" id="A0A2H9TP90"/>
<reference evidence="1 2" key="1">
    <citation type="submission" date="2016-10" db="EMBL/GenBank/DDBJ databases">
        <title>The genome of Paramicrosporidium saccamoebae is the missing link in understanding Cryptomycota and Microsporidia evolution.</title>
        <authorList>
            <person name="Quandt C.A."/>
            <person name="Beaudet D."/>
            <person name="Corsaro D."/>
            <person name="Michel R."/>
            <person name="Corradi N."/>
            <person name="James T."/>
        </authorList>
    </citation>
    <scope>NUCLEOTIDE SEQUENCE [LARGE SCALE GENOMIC DNA]</scope>
    <source>
        <strain evidence="1 2">KSL3</strain>
    </source>
</reference>
<evidence type="ECO:0000313" key="1">
    <source>
        <dbReference type="EMBL" id="PJF19577.1"/>
    </source>
</evidence>
<name>A0A2H9TP90_9FUNG</name>
<accession>A0A2H9TP90</accession>
<keyword evidence="2" id="KW-1185">Reference proteome</keyword>
<comment type="caution">
    <text evidence="1">The sequence shown here is derived from an EMBL/GenBank/DDBJ whole genome shotgun (WGS) entry which is preliminary data.</text>
</comment>